<dbReference type="CDD" id="cd03801">
    <property type="entry name" value="GT4_PimA-like"/>
    <property type="match status" value="1"/>
</dbReference>
<evidence type="ECO:0000313" key="3">
    <source>
        <dbReference type="EMBL" id="HER96393.1"/>
    </source>
</evidence>
<reference evidence="3" key="1">
    <citation type="journal article" date="2020" name="mSystems">
        <title>Genome- and Community-Level Interaction Insights into Carbon Utilization and Element Cycling Functions of Hydrothermarchaeota in Hydrothermal Sediment.</title>
        <authorList>
            <person name="Zhou Z."/>
            <person name="Liu Y."/>
            <person name="Xu W."/>
            <person name="Pan J."/>
            <person name="Luo Z.H."/>
            <person name="Li M."/>
        </authorList>
    </citation>
    <scope>NUCLEOTIDE SEQUENCE [LARGE SCALE GENOMIC DNA]</scope>
    <source>
        <strain evidence="3">SpSt-143</strain>
    </source>
</reference>
<gene>
    <name evidence="3" type="ORF">ENO59_07735</name>
</gene>
<comment type="caution">
    <text evidence="3">The sequence shown here is derived from an EMBL/GenBank/DDBJ whole genome shotgun (WGS) entry which is preliminary data.</text>
</comment>
<dbReference type="Pfam" id="PF13439">
    <property type="entry name" value="Glyco_transf_4"/>
    <property type="match status" value="1"/>
</dbReference>
<organism evidence="3">
    <name type="scientific">Rhodothermus marinus</name>
    <name type="common">Rhodothermus obamensis</name>
    <dbReference type="NCBI Taxonomy" id="29549"/>
    <lineage>
        <taxon>Bacteria</taxon>
        <taxon>Pseudomonadati</taxon>
        <taxon>Rhodothermota</taxon>
        <taxon>Rhodothermia</taxon>
        <taxon>Rhodothermales</taxon>
        <taxon>Rhodothermaceae</taxon>
        <taxon>Rhodothermus</taxon>
    </lineage>
</organism>
<dbReference type="AlphaFoldDB" id="A0A7V2B156"/>
<dbReference type="PANTHER" id="PTHR45947:SF3">
    <property type="entry name" value="SULFOQUINOVOSYL TRANSFERASE SQD2"/>
    <property type="match status" value="1"/>
</dbReference>
<dbReference type="Pfam" id="PF00534">
    <property type="entry name" value="Glycos_transf_1"/>
    <property type="match status" value="1"/>
</dbReference>
<accession>A0A7V2B156</accession>
<sequence>MHTLQLGSGWFQETPGGLERVYEALFRYLPHCGVSCYGIVLARTVPSSHHRLVVAGAPIDPLWQRWRGMRRVVRELRQQTSFDLVAAHFALYAFPVLDLIRDLPLVVHFHGPWAWEGREEARPGMQMRIKAWLERQVYRRAARYVVLSEAFGHELVERYRVDPACVRVVPGGVEAERFALDVTRQEARERLGWPLNRPIVLSVRRLVRRMGLKQLIEAMVLVRQQVPEALLLIAGRGPLAEGLQAQIEAQQLRQHVRLLGFLSEELLPWAYRAADLTIVPTVALEGFGLITLESLAAGTPVLVTPVGGLPEAVRGLSASLVLEAATKEALAAGLIEALTGQRSLPAPEACQAYVRAHFDWPVIARKVKAVYAEVL</sequence>
<evidence type="ECO:0000259" key="2">
    <source>
        <dbReference type="Pfam" id="PF13439"/>
    </source>
</evidence>
<dbReference type="InterPro" id="IPR001296">
    <property type="entry name" value="Glyco_trans_1"/>
</dbReference>
<dbReference type="InterPro" id="IPR050194">
    <property type="entry name" value="Glycosyltransferase_grp1"/>
</dbReference>
<protein>
    <submittedName>
        <fullName evidence="3">Glycosyltransferase family 1 protein</fullName>
    </submittedName>
</protein>
<dbReference type="GO" id="GO:0016758">
    <property type="term" value="F:hexosyltransferase activity"/>
    <property type="evidence" value="ECO:0007669"/>
    <property type="project" value="TreeGrafter"/>
</dbReference>
<dbReference type="PANTHER" id="PTHR45947">
    <property type="entry name" value="SULFOQUINOVOSYL TRANSFERASE SQD2"/>
    <property type="match status" value="1"/>
</dbReference>
<dbReference type="EMBL" id="DSGB01000005">
    <property type="protein sequence ID" value="HER96393.1"/>
    <property type="molecule type" value="Genomic_DNA"/>
</dbReference>
<proteinExistence type="predicted"/>
<feature type="domain" description="Glycosyltransferase subfamily 4-like N-terminal" evidence="2">
    <location>
        <begin position="15"/>
        <end position="177"/>
    </location>
</feature>
<dbReference type="SUPFAM" id="SSF53756">
    <property type="entry name" value="UDP-Glycosyltransferase/glycogen phosphorylase"/>
    <property type="match status" value="1"/>
</dbReference>
<evidence type="ECO:0000259" key="1">
    <source>
        <dbReference type="Pfam" id="PF00534"/>
    </source>
</evidence>
<name>A0A7V2B156_RHOMR</name>
<feature type="domain" description="Glycosyl transferase family 1" evidence="1">
    <location>
        <begin position="184"/>
        <end position="351"/>
    </location>
</feature>
<keyword evidence="3" id="KW-0808">Transferase</keyword>
<dbReference type="Gene3D" id="3.40.50.2000">
    <property type="entry name" value="Glycogen Phosphorylase B"/>
    <property type="match status" value="2"/>
</dbReference>
<dbReference type="InterPro" id="IPR028098">
    <property type="entry name" value="Glyco_trans_4-like_N"/>
</dbReference>